<proteinExistence type="predicted"/>
<evidence type="ECO:0000313" key="1">
    <source>
        <dbReference type="EMBL" id="RKF95967.1"/>
    </source>
</evidence>
<gene>
    <name evidence="1" type="ORF">GcM1_067003</name>
</gene>
<name>A0A420JCH4_9PEZI</name>
<comment type="caution">
    <text evidence="1">The sequence shown here is derived from an EMBL/GenBank/DDBJ whole genome shotgun (WGS) entry which is preliminary data.</text>
</comment>
<reference evidence="1 2" key="1">
    <citation type="journal article" date="2018" name="BMC Genomics">
        <title>Comparative genome analyses reveal sequence features reflecting distinct modes of host-adaptation between dicot and monocot powdery mildew.</title>
        <authorList>
            <person name="Wu Y."/>
            <person name="Ma X."/>
            <person name="Pan Z."/>
            <person name="Kale S.D."/>
            <person name="Song Y."/>
            <person name="King H."/>
            <person name="Zhang Q."/>
            <person name="Presley C."/>
            <person name="Deng X."/>
            <person name="Wei C.I."/>
            <person name="Xiao S."/>
        </authorList>
    </citation>
    <scope>NUCLEOTIDE SEQUENCE [LARGE SCALE GENOMIC DNA]</scope>
    <source>
        <strain evidence="1">UMSG1</strain>
    </source>
</reference>
<feature type="non-terminal residue" evidence="1">
    <location>
        <position position="89"/>
    </location>
</feature>
<feature type="non-terminal residue" evidence="1">
    <location>
        <position position="1"/>
    </location>
</feature>
<organism evidence="1 2">
    <name type="scientific">Golovinomyces cichoracearum</name>
    <dbReference type="NCBI Taxonomy" id="62708"/>
    <lineage>
        <taxon>Eukaryota</taxon>
        <taxon>Fungi</taxon>
        <taxon>Dikarya</taxon>
        <taxon>Ascomycota</taxon>
        <taxon>Pezizomycotina</taxon>
        <taxon>Leotiomycetes</taxon>
        <taxon>Erysiphales</taxon>
        <taxon>Erysiphaceae</taxon>
        <taxon>Golovinomyces</taxon>
    </lineage>
</organism>
<accession>A0A420JCH4</accession>
<dbReference type="EMBL" id="MCBS01006723">
    <property type="protein sequence ID" value="RKF95967.1"/>
    <property type="molecule type" value="Genomic_DNA"/>
</dbReference>
<protein>
    <submittedName>
        <fullName evidence="1">Uncharacterized protein</fullName>
    </submittedName>
</protein>
<dbReference type="AlphaFoldDB" id="A0A420JCH4"/>
<evidence type="ECO:0000313" key="2">
    <source>
        <dbReference type="Proteomes" id="UP000285326"/>
    </source>
</evidence>
<dbReference type="Proteomes" id="UP000285326">
    <property type="component" value="Unassembled WGS sequence"/>
</dbReference>
<sequence>PLAAEERAFLSSSSQDKFLTSSDNIEEVGQLVCDLVPKRVYTEIDSRKWYMSALPQSPTQIELNKMVAAICTEIERANEVDDNLLDEYK</sequence>